<dbReference type="InterPro" id="IPR014016">
    <property type="entry name" value="UvrD-like_ATP-bd"/>
</dbReference>
<evidence type="ECO:0000256" key="7">
    <source>
        <dbReference type="ARBA" id="ARBA00022840"/>
    </source>
</evidence>
<dbReference type="Gene3D" id="3.40.50.300">
    <property type="entry name" value="P-loop containing nucleotide triphosphate hydrolases"/>
    <property type="match status" value="4"/>
</dbReference>
<evidence type="ECO:0000256" key="1">
    <source>
        <dbReference type="ARBA" id="ARBA00022722"/>
    </source>
</evidence>
<dbReference type="Pfam" id="PF13361">
    <property type="entry name" value="UvrD_C"/>
    <property type="match status" value="2"/>
</dbReference>
<dbReference type="NCBIfam" id="NF010485">
    <property type="entry name" value="PRK13909.1-2"/>
    <property type="match status" value="1"/>
</dbReference>
<organism evidence="16 17">
    <name type="scientific">Helicobacter ibis</name>
    <dbReference type="NCBI Taxonomy" id="2962633"/>
    <lineage>
        <taxon>Bacteria</taxon>
        <taxon>Pseudomonadati</taxon>
        <taxon>Campylobacterota</taxon>
        <taxon>Epsilonproteobacteria</taxon>
        <taxon>Campylobacterales</taxon>
        <taxon>Helicobacteraceae</taxon>
        <taxon>Helicobacter</taxon>
    </lineage>
</organism>
<dbReference type="Proteomes" id="UP001210261">
    <property type="component" value="Unassembled WGS sequence"/>
</dbReference>
<protein>
    <recommendedName>
        <fullName evidence="12">DNA 3'-5' helicase</fullName>
        <ecNumber evidence="12">5.6.2.4</ecNumber>
    </recommendedName>
</protein>
<dbReference type="InterPro" id="IPR011604">
    <property type="entry name" value="PDDEXK-like_dom_sf"/>
</dbReference>
<evidence type="ECO:0000256" key="4">
    <source>
        <dbReference type="ARBA" id="ARBA00022801"/>
    </source>
</evidence>
<dbReference type="SUPFAM" id="SSF52540">
    <property type="entry name" value="P-loop containing nucleoside triphosphate hydrolases"/>
    <property type="match status" value="1"/>
</dbReference>
<evidence type="ECO:0000256" key="6">
    <source>
        <dbReference type="ARBA" id="ARBA00022839"/>
    </source>
</evidence>
<evidence type="ECO:0000256" key="10">
    <source>
        <dbReference type="ARBA" id="ARBA00023235"/>
    </source>
</evidence>
<evidence type="ECO:0000256" key="12">
    <source>
        <dbReference type="ARBA" id="ARBA00034808"/>
    </source>
</evidence>
<accession>A0ABT4VDS6</accession>
<comment type="catalytic activity">
    <reaction evidence="13">
        <text>ATP + H2O = ADP + phosphate + H(+)</text>
        <dbReference type="Rhea" id="RHEA:13065"/>
        <dbReference type="ChEBI" id="CHEBI:15377"/>
        <dbReference type="ChEBI" id="CHEBI:15378"/>
        <dbReference type="ChEBI" id="CHEBI:30616"/>
        <dbReference type="ChEBI" id="CHEBI:43474"/>
        <dbReference type="ChEBI" id="CHEBI:456216"/>
        <dbReference type="EC" id="5.6.2.4"/>
    </reaction>
</comment>
<evidence type="ECO:0000256" key="3">
    <source>
        <dbReference type="ARBA" id="ARBA00022763"/>
    </source>
</evidence>
<dbReference type="RefSeq" id="WP_271021147.1">
    <property type="nucleotide sequence ID" value="NZ_JAQHXR010000002.1"/>
</dbReference>
<keyword evidence="7 14" id="KW-0067">ATP-binding</keyword>
<gene>
    <name evidence="16" type="ORF">PF021_04090</name>
</gene>
<keyword evidence="3" id="KW-0227">DNA damage</keyword>
<sequence length="921" mass="106955">MKDPLLSLSASAGSGKTYRLVLRYLELLFLGENPSNILTLTFTKKAAKEMEEKIEKTLFLMSIGKCDSNIINYIESNYNIKVKDTISNIYQRYLEADTKIMTIDSFFQRILKNFCWYIGVMHDFEIKREDIEKIKLIMLENFESSYVNFDLLEFCYNEKISINEIVAICIFLDFYKESLSEDLFLKTQIQDIDNLKNEAMIYARNIQESYMSYKGKLCKALEFKDYDEMLNKGKTWLLKDSLNDYRDFSKVVFNSNDFVCLKDRIKEVFLNEESKYLRDIYTIFQVFLDSKLRYYRATNTLSFGGMASSVYELLLKQKIDKEFLYFRLDCNINHILIDEFQDTSLLQYEILEPLINEIKSGIGTKKFLRSFFYVGDVKQSIYRFRGGKPEIFDFASSRMKKEKLSDNYRSTKEVVSFVNDVFCNVLPNFTPQNAISNEAGYVCVRKCGDIKLGVYKSICTLLENGALESDIAILVFDNKSVVSLESFLKEKGLKLVIDTSERLISHNEVRALIESLKYLHFNNDIYLRAFYSLLGLEYSLDEFNNIDITKEPSNIIYKIMSKFEIGSLSAKRFLEYSLSFDTLDEILDDVESLDSEIVSSDLVGIRIMTIHKSKGLEFPHVIIMDKEGNKGVNTDKLLLSSKDGINIDRIYKKSKSTINNIRISLDSDYKNAIDNELKMELDDLKNQLYVAFTRAKRSMHIMLDKEKEDKDIGISILKLDECEIGDYKLCIQNSSTTKLQDEKRVILPNNKRILHDLGRQIDVQTIEKVDEDNTNFNLESTLYGVAFHYCMEQKINNNIQDSILFEILKNKHGIYLKDSVINEIIESCNLSLKNEKFNEILHKGVVKCEIPFLSNGKQKRLDLLVVGDNEAFIVDYKSGAANPKHIEQVQEYKHYVGEMLNRKIYGYIFYTKGNGKLVEVI</sequence>
<feature type="binding site" evidence="14">
    <location>
        <begin position="10"/>
        <end position="17"/>
    </location>
    <ligand>
        <name>ATP</name>
        <dbReference type="ChEBI" id="CHEBI:30616"/>
    </ligand>
</feature>
<reference evidence="16 17" key="1">
    <citation type="submission" date="2023-01" db="EMBL/GenBank/DDBJ databases">
        <title>Description of Helicobacter ibis sp. nov. isolated from faecal droppings of black-faced ibis (Theristicus melanopis).</title>
        <authorList>
            <person name="Lopez-Cantillo M."/>
            <person name="Vidal-Veuthey B."/>
            <person name="Mella A."/>
            <person name="De La Haba R."/>
            <person name="Collado L."/>
        </authorList>
    </citation>
    <scope>NUCLEOTIDE SEQUENCE [LARGE SCALE GENOMIC DNA]</scope>
    <source>
        <strain evidence="16 17">A82</strain>
    </source>
</reference>
<evidence type="ECO:0000256" key="5">
    <source>
        <dbReference type="ARBA" id="ARBA00022806"/>
    </source>
</evidence>
<evidence type="ECO:0000256" key="11">
    <source>
        <dbReference type="ARBA" id="ARBA00034617"/>
    </source>
</evidence>
<keyword evidence="10" id="KW-0413">Isomerase</keyword>
<evidence type="ECO:0000313" key="16">
    <source>
        <dbReference type="EMBL" id="MDA3968852.1"/>
    </source>
</evidence>
<feature type="domain" description="UvrD-like helicase ATP-binding" evidence="15">
    <location>
        <begin position="1"/>
        <end position="411"/>
    </location>
</feature>
<evidence type="ECO:0000259" key="15">
    <source>
        <dbReference type="PROSITE" id="PS51198"/>
    </source>
</evidence>
<evidence type="ECO:0000256" key="8">
    <source>
        <dbReference type="ARBA" id="ARBA00023125"/>
    </source>
</evidence>
<dbReference type="PROSITE" id="PS51198">
    <property type="entry name" value="UVRD_HELICASE_ATP_BIND"/>
    <property type="match status" value="1"/>
</dbReference>
<keyword evidence="8" id="KW-0238">DNA-binding</keyword>
<dbReference type="InterPro" id="IPR027417">
    <property type="entry name" value="P-loop_NTPase"/>
</dbReference>
<dbReference type="InterPro" id="IPR014017">
    <property type="entry name" value="DNA_helicase_UvrD-like_C"/>
</dbReference>
<comment type="catalytic activity">
    <reaction evidence="11">
        <text>Couples ATP hydrolysis with the unwinding of duplex DNA by translocating in the 3'-5' direction.</text>
        <dbReference type="EC" id="5.6.2.4"/>
    </reaction>
</comment>
<dbReference type="PANTHER" id="PTHR11070">
    <property type="entry name" value="UVRD / RECB / PCRA DNA HELICASE FAMILY MEMBER"/>
    <property type="match status" value="1"/>
</dbReference>
<keyword evidence="6" id="KW-0269">Exonuclease</keyword>
<dbReference type="SUPFAM" id="SSF52980">
    <property type="entry name" value="Restriction endonuclease-like"/>
    <property type="match status" value="1"/>
</dbReference>
<evidence type="ECO:0000256" key="14">
    <source>
        <dbReference type="PROSITE-ProRule" id="PRU00560"/>
    </source>
</evidence>
<dbReference type="EMBL" id="JAQHXR010000002">
    <property type="protein sequence ID" value="MDA3968852.1"/>
    <property type="molecule type" value="Genomic_DNA"/>
</dbReference>
<comment type="caution">
    <text evidence="16">The sequence shown here is derived from an EMBL/GenBank/DDBJ whole genome shotgun (WGS) entry which is preliminary data.</text>
</comment>
<keyword evidence="1" id="KW-0540">Nuclease</keyword>
<name>A0ABT4VDS6_9HELI</name>
<dbReference type="PANTHER" id="PTHR11070:SF67">
    <property type="entry name" value="DNA 3'-5' HELICASE"/>
    <property type="match status" value="1"/>
</dbReference>
<evidence type="ECO:0000256" key="13">
    <source>
        <dbReference type="ARBA" id="ARBA00048988"/>
    </source>
</evidence>
<keyword evidence="5 14" id="KW-0347">Helicase</keyword>
<keyword evidence="17" id="KW-1185">Reference proteome</keyword>
<keyword evidence="4 14" id="KW-0378">Hydrolase</keyword>
<keyword evidence="2 14" id="KW-0547">Nucleotide-binding</keyword>
<dbReference type="InterPro" id="IPR000212">
    <property type="entry name" value="DNA_helicase_UvrD/REP"/>
</dbReference>
<evidence type="ECO:0000256" key="2">
    <source>
        <dbReference type="ARBA" id="ARBA00022741"/>
    </source>
</evidence>
<dbReference type="Pfam" id="PF00580">
    <property type="entry name" value="UvrD-helicase"/>
    <property type="match status" value="1"/>
</dbReference>
<proteinExistence type="predicted"/>
<evidence type="ECO:0000313" key="17">
    <source>
        <dbReference type="Proteomes" id="UP001210261"/>
    </source>
</evidence>
<keyword evidence="9" id="KW-0234">DNA repair</keyword>
<dbReference type="InterPro" id="IPR011335">
    <property type="entry name" value="Restrct_endonuc-II-like"/>
</dbReference>
<dbReference type="EC" id="5.6.2.4" evidence="12"/>
<dbReference type="Gene3D" id="3.90.320.10">
    <property type="match status" value="1"/>
</dbReference>
<evidence type="ECO:0000256" key="9">
    <source>
        <dbReference type="ARBA" id="ARBA00023204"/>
    </source>
</evidence>